<accession>A0A0V1KU11</accession>
<evidence type="ECO:0008006" key="3">
    <source>
        <dbReference type="Google" id="ProtNLM"/>
    </source>
</evidence>
<dbReference type="Proteomes" id="UP000054721">
    <property type="component" value="Unassembled WGS sequence"/>
</dbReference>
<evidence type="ECO:0000313" key="2">
    <source>
        <dbReference type="Proteomes" id="UP000054721"/>
    </source>
</evidence>
<protein>
    <recommendedName>
        <fullName evidence="3">Peptidase aspartic putative domain-containing protein</fullName>
    </recommendedName>
</protein>
<gene>
    <name evidence="1" type="ORF">T02_7741</name>
</gene>
<sequence>MVVNCLLDTGAQAHLDRGTGKPRVPFGMEQLGQQELQLVVDILIGVDYYYDFVTGRKRSEATDPLALKTLNGWVGPAAEARIFLTKIDELADASLGRFWEIQAMDITLWTMPTTILQG</sequence>
<dbReference type="OrthoDB" id="8065733at2759"/>
<organism evidence="1 2">
    <name type="scientific">Trichinella nativa</name>
    <dbReference type="NCBI Taxonomy" id="6335"/>
    <lineage>
        <taxon>Eukaryota</taxon>
        <taxon>Metazoa</taxon>
        <taxon>Ecdysozoa</taxon>
        <taxon>Nematoda</taxon>
        <taxon>Enoplea</taxon>
        <taxon>Dorylaimia</taxon>
        <taxon>Trichinellida</taxon>
        <taxon>Trichinellidae</taxon>
        <taxon>Trichinella</taxon>
    </lineage>
</organism>
<keyword evidence="2" id="KW-1185">Reference proteome</keyword>
<reference evidence="1 2" key="1">
    <citation type="submission" date="2015-05" db="EMBL/GenBank/DDBJ databases">
        <title>Evolution of Trichinella species and genotypes.</title>
        <authorList>
            <person name="Korhonen P.K."/>
            <person name="Edoardo P."/>
            <person name="Giuseppe L.R."/>
            <person name="Gasser R.B."/>
        </authorList>
    </citation>
    <scope>NUCLEOTIDE SEQUENCE [LARGE SCALE GENOMIC DNA]</scope>
    <source>
        <strain evidence="1">ISS10</strain>
    </source>
</reference>
<proteinExistence type="predicted"/>
<name>A0A0V1KU11_9BILA</name>
<dbReference type="AlphaFoldDB" id="A0A0V1KU11"/>
<dbReference type="EMBL" id="JYDW01000248">
    <property type="protein sequence ID" value="KRZ50825.1"/>
    <property type="molecule type" value="Genomic_DNA"/>
</dbReference>
<comment type="caution">
    <text evidence="1">The sequence shown here is derived from an EMBL/GenBank/DDBJ whole genome shotgun (WGS) entry which is preliminary data.</text>
</comment>
<evidence type="ECO:0000313" key="1">
    <source>
        <dbReference type="EMBL" id="KRZ50825.1"/>
    </source>
</evidence>